<dbReference type="EMBL" id="JAMQCR010000001">
    <property type="protein sequence ID" value="MCM2534142.1"/>
    <property type="molecule type" value="Genomic_DNA"/>
</dbReference>
<evidence type="ECO:0000256" key="1">
    <source>
        <dbReference type="SAM" id="Coils"/>
    </source>
</evidence>
<feature type="coiled-coil region" evidence="1">
    <location>
        <begin position="19"/>
        <end position="46"/>
    </location>
</feature>
<keyword evidence="3" id="KW-1185">Reference proteome</keyword>
<protein>
    <recommendedName>
        <fullName evidence="4">Flagellar protein FlgN</fullName>
    </recommendedName>
</protein>
<evidence type="ECO:0000313" key="2">
    <source>
        <dbReference type="EMBL" id="MCM2534142.1"/>
    </source>
</evidence>
<comment type="caution">
    <text evidence="2">The sequence shown here is derived from an EMBL/GenBank/DDBJ whole genome shotgun (WGS) entry which is preliminary data.</text>
</comment>
<organism evidence="2 3">
    <name type="scientific">Neobacillus pocheonensis</name>
    <dbReference type="NCBI Taxonomy" id="363869"/>
    <lineage>
        <taxon>Bacteria</taxon>
        <taxon>Bacillati</taxon>
        <taxon>Bacillota</taxon>
        <taxon>Bacilli</taxon>
        <taxon>Bacillales</taxon>
        <taxon>Bacillaceae</taxon>
        <taxon>Neobacillus</taxon>
    </lineage>
</organism>
<sequence length="145" mass="16880">MKNSLEAIQSKKDKAIGLYEDGILNKTDLKDQLEKLDEETRLLDDRIVPIEQKLVQGSKQEISFKMVKRVMNHFEDCYKNSITDEQRKQLLHLLINKITIANDRKIESIQIQMNNEVVRHFTKQGEDKSSSDDDLSSPFSIFINL</sequence>
<gene>
    <name evidence="2" type="ORF">NDK43_19485</name>
</gene>
<proteinExistence type="predicted"/>
<reference evidence="2 3" key="1">
    <citation type="submission" date="2022-06" db="EMBL/GenBank/DDBJ databases">
        <authorList>
            <person name="Jeon C.O."/>
        </authorList>
    </citation>
    <scope>NUCLEOTIDE SEQUENCE [LARGE SCALE GENOMIC DNA]</scope>
    <source>
        <strain evidence="2 3">KCTC 13943</strain>
    </source>
</reference>
<keyword evidence="1" id="KW-0175">Coiled coil</keyword>
<accession>A0ABT0WGF9</accession>
<evidence type="ECO:0008006" key="4">
    <source>
        <dbReference type="Google" id="ProtNLM"/>
    </source>
</evidence>
<evidence type="ECO:0000313" key="3">
    <source>
        <dbReference type="Proteomes" id="UP001523262"/>
    </source>
</evidence>
<name>A0ABT0WGF9_9BACI</name>
<dbReference type="Proteomes" id="UP001523262">
    <property type="component" value="Unassembled WGS sequence"/>
</dbReference>